<dbReference type="EMBL" id="PGCI01000699">
    <property type="protein sequence ID" value="PLW20407.1"/>
    <property type="molecule type" value="Genomic_DNA"/>
</dbReference>
<evidence type="ECO:0000313" key="1">
    <source>
        <dbReference type="EMBL" id="PLW20407.1"/>
    </source>
</evidence>
<dbReference type="Proteomes" id="UP000235392">
    <property type="component" value="Unassembled WGS sequence"/>
</dbReference>
<evidence type="ECO:0000313" key="2">
    <source>
        <dbReference type="Proteomes" id="UP000235392"/>
    </source>
</evidence>
<organism evidence="1 2">
    <name type="scientific">Puccinia coronata f. sp. avenae</name>
    <dbReference type="NCBI Taxonomy" id="200324"/>
    <lineage>
        <taxon>Eukaryota</taxon>
        <taxon>Fungi</taxon>
        <taxon>Dikarya</taxon>
        <taxon>Basidiomycota</taxon>
        <taxon>Pucciniomycotina</taxon>
        <taxon>Pucciniomycetes</taxon>
        <taxon>Pucciniales</taxon>
        <taxon>Pucciniaceae</taxon>
        <taxon>Puccinia</taxon>
    </lineage>
</organism>
<proteinExistence type="predicted"/>
<comment type="caution">
    <text evidence="1">The sequence shown here is derived from an EMBL/GenBank/DDBJ whole genome shotgun (WGS) entry which is preliminary data.</text>
</comment>
<reference evidence="1 2" key="1">
    <citation type="submission" date="2017-11" db="EMBL/GenBank/DDBJ databases">
        <title>De novo assembly and phasing of dikaryotic genomes from two isolates of Puccinia coronata f. sp. avenae, the causal agent of oat crown rust.</title>
        <authorList>
            <person name="Miller M.E."/>
            <person name="Zhang Y."/>
            <person name="Omidvar V."/>
            <person name="Sperschneider J."/>
            <person name="Schwessinger B."/>
            <person name="Raley C."/>
            <person name="Palmer J.M."/>
            <person name="Garnica D."/>
            <person name="Upadhyaya N."/>
            <person name="Rathjen J."/>
            <person name="Taylor J.M."/>
            <person name="Park R.F."/>
            <person name="Dodds P.N."/>
            <person name="Hirsch C.D."/>
            <person name="Kianian S.F."/>
            <person name="Figueroa M."/>
        </authorList>
    </citation>
    <scope>NUCLEOTIDE SEQUENCE [LARGE SCALE GENOMIC DNA]</scope>
    <source>
        <strain evidence="1">12SD80</strain>
    </source>
</reference>
<accession>A0A2N5T4H8</accession>
<protein>
    <submittedName>
        <fullName evidence="1">Uncharacterized protein</fullName>
    </submittedName>
</protein>
<name>A0A2N5T4H8_9BASI</name>
<sequence length="52" mass="6072">MFNSQGVPHQQGRAADDLTARLYKMQFGTNRCTWDWFIGCWDKVKAEAHELL</sequence>
<gene>
    <name evidence="1" type="ORF">PCASD_22727</name>
</gene>
<dbReference type="AlphaFoldDB" id="A0A2N5T4H8"/>